<comment type="cofactor">
    <cofactor evidence="1">
        <name>FAD</name>
        <dbReference type="ChEBI" id="CHEBI:57692"/>
    </cofactor>
</comment>
<dbReference type="OrthoDB" id="9813348at2"/>
<evidence type="ECO:0000259" key="5">
    <source>
        <dbReference type="Pfam" id="PF00890"/>
    </source>
</evidence>
<comment type="caution">
    <text evidence="6">The sequence shown here is derived from an EMBL/GenBank/DDBJ whole genome shotgun (WGS) entry which is preliminary data.</text>
</comment>
<protein>
    <recommendedName>
        <fullName evidence="5">FAD-dependent oxidoreductase 2 FAD-binding domain-containing protein</fullName>
    </recommendedName>
</protein>
<evidence type="ECO:0000256" key="4">
    <source>
        <dbReference type="ARBA" id="ARBA00023002"/>
    </source>
</evidence>
<evidence type="ECO:0000256" key="2">
    <source>
        <dbReference type="ARBA" id="ARBA00022630"/>
    </source>
</evidence>
<organism evidence="6 7">
    <name type="scientific">Candidimonas nitroreducens</name>
    <dbReference type="NCBI Taxonomy" id="683354"/>
    <lineage>
        <taxon>Bacteria</taxon>
        <taxon>Pseudomonadati</taxon>
        <taxon>Pseudomonadota</taxon>
        <taxon>Betaproteobacteria</taxon>
        <taxon>Burkholderiales</taxon>
        <taxon>Alcaligenaceae</taxon>
        <taxon>Candidimonas</taxon>
    </lineage>
</organism>
<name>A0A225MGM5_9BURK</name>
<dbReference type="Proteomes" id="UP000214603">
    <property type="component" value="Unassembled WGS sequence"/>
</dbReference>
<evidence type="ECO:0000313" key="6">
    <source>
        <dbReference type="EMBL" id="OWT60308.1"/>
    </source>
</evidence>
<sequence>MTAPEPITCDVVVIGAGVSGMIAAVRVAQSGLRAIVLEQLTEDRYLCNSRLTAGVWHCCATDILSDPDVLYSKIVESTAGTARTDLAKAVAQDGARVVRWMQSVGIRFIKGPYSYQSFVLSPPSVTPQGCEWRGRGGDLMLRTFEAELLRLGGTVLRGHKALRLENKSGLITGVSGETATGRQFTATAAAVVIADGGFQANEALIRQAIAPKPEGVFQRNAGTGVGDGLRMAQDVGAGISGLEGFYGHILSRDVFTNDKLWPYPYLDYIATAGVIVDKHAERFIDEGLGGVAIANAIAASPDPLDKMLIADQRIWTECGAVRLVSPNPYLSKAGATMHRSDSIEGLAQQCGLDPERLQALVHEHNSAVKAHATAHLVPSRTTDKYTAHPIETAPFYAFPVCAGITYTMGGISINGNGQVLNATEDQHIPGLYAVGCATGGLEGGNKGGYVGGLVKSGVTALRAAEHIIEHPLPQ</sequence>
<keyword evidence="2" id="KW-0285">Flavoprotein</keyword>
<gene>
    <name evidence="6" type="ORF">CEY11_11715</name>
</gene>
<reference evidence="7" key="1">
    <citation type="submission" date="2017-06" db="EMBL/GenBank/DDBJ databases">
        <title>Herbaspirillum phytohormonus sp. nov., isolated from the root nodule of Robinia pseudoacacia in lead-zinc mine.</title>
        <authorList>
            <person name="Fan M."/>
            <person name="Lin Y."/>
        </authorList>
    </citation>
    <scope>NUCLEOTIDE SEQUENCE [LARGE SCALE GENOMIC DNA]</scope>
    <source>
        <strain evidence="7">SC-089</strain>
    </source>
</reference>
<accession>A0A225MGM5</accession>
<dbReference type="PANTHER" id="PTHR43400">
    <property type="entry name" value="FUMARATE REDUCTASE"/>
    <property type="match status" value="1"/>
</dbReference>
<dbReference type="PRINTS" id="PR00368">
    <property type="entry name" value="FADPNR"/>
</dbReference>
<proteinExistence type="predicted"/>
<dbReference type="InterPro" id="IPR003953">
    <property type="entry name" value="FAD-dep_OxRdtase_2_FAD-bd"/>
</dbReference>
<dbReference type="SUPFAM" id="SSF51905">
    <property type="entry name" value="FAD/NAD(P)-binding domain"/>
    <property type="match status" value="1"/>
</dbReference>
<dbReference type="GO" id="GO:0016491">
    <property type="term" value="F:oxidoreductase activity"/>
    <property type="evidence" value="ECO:0007669"/>
    <property type="project" value="UniProtKB-KW"/>
</dbReference>
<evidence type="ECO:0000313" key="7">
    <source>
        <dbReference type="Proteomes" id="UP000214603"/>
    </source>
</evidence>
<dbReference type="Pfam" id="PF00890">
    <property type="entry name" value="FAD_binding_2"/>
    <property type="match status" value="1"/>
</dbReference>
<evidence type="ECO:0000256" key="3">
    <source>
        <dbReference type="ARBA" id="ARBA00022827"/>
    </source>
</evidence>
<feature type="domain" description="FAD-dependent oxidoreductase 2 FAD-binding" evidence="5">
    <location>
        <begin position="10"/>
        <end position="448"/>
    </location>
</feature>
<dbReference type="SUPFAM" id="SSF56425">
    <property type="entry name" value="Succinate dehydrogenase/fumarate reductase flavoprotein, catalytic domain"/>
    <property type="match status" value="1"/>
</dbReference>
<dbReference type="Gene3D" id="3.90.700.10">
    <property type="entry name" value="Succinate dehydrogenase/fumarate reductase flavoprotein, catalytic domain"/>
    <property type="match status" value="1"/>
</dbReference>
<dbReference type="InterPro" id="IPR027477">
    <property type="entry name" value="Succ_DH/fumarate_Rdtase_cat_sf"/>
</dbReference>
<dbReference type="InterPro" id="IPR050315">
    <property type="entry name" value="FAD-oxidoreductase_2"/>
</dbReference>
<keyword evidence="4" id="KW-0560">Oxidoreductase</keyword>
<dbReference type="RefSeq" id="WP_088603565.1">
    <property type="nucleotide sequence ID" value="NZ_NJIH01000006.1"/>
</dbReference>
<keyword evidence="3" id="KW-0274">FAD</keyword>
<dbReference type="PANTHER" id="PTHR43400:SF7">
    <property type="entry name" value="FAD-DEPENDENT OXIDOREDUCTASE 2 FAD BINDING DOMAIN-CONTAINING PROTEIN"/>
    <property type="match status" value="1"/>
</dbReference>
<keyword evidence="7" id="KW-1185">Reference proteome</keyword>
<evidence type="ECO:0000256" key="1">
    <source>
        <dbReference type="ARBA" id="ARBA00001974"/>
    </source>
</evidence>
<dbReference type="EMBL" id="NJIH01000006">
    <property type="protein sequence ID" value="OWT60308.1"/>
    <property type="molecule type" value="Genomic_DNA"/>
</dbReference>
<dbReference type="InterPro" id="IPR036188">
    <property type="entry name" value="FAD/NAD-bd_sf"/>
</dbReference>
<dbReference type="AlphaFoldDB" id="A0A225MGM5"/>
<dbReference type="Gene3D" id="3.50.50.60">
    <property type="entry name" value="FAD/NAD(P)-binding domain"/>
    <property type="match status" value="1"/>
</dbReference>